<proteinExistence type="predicted"/>
<dbReference type="Proteomes" id="UP001500973">
    <property type="component" value="Unassembled WGS sequence"/>
</dbReference>
<organism evidence="1 2">
    <name type="scientific">Streptomyces thermospinosisporus</name>
    <dbReference type="NCBI Taxonomy" id="161482"/>
    <lineage>
        <taxon>Bacteria</taxon>
        <taxon>Bacillati</taxon>
        <taxon>Actinomycetota</taxon>
        <taxon>Actinomycetes</taxon>
        <taxon>Kitasatosporales</taxon>
        <taxon>Streptomycetaceae</taxon>
        <taxon>Streptomyces</taxon>
    </lineage>
</organism>
<evidence type="ECO:0000313" key="1">
    <source>
        <dbReference type="EMBL" id="GAA1421462.1"/>
    </source>
</evidence>
<gene>
    <name evidence="1" type="ORF">GCM10009601_21410</name>
</gene>
<sequence length="40" mass="4550">MAEREQDAEGDRLVAQERDWAAAIVADDAERIARFMAGEW</sequence>
<keyword evidence="2" id="KW-1185">Reference proteome</keyword>
<dbReference type="EMBL" id="BAAAIZ010000027">
    <property type="protein sequence ID" value="GAA1421462.1"/>
    <property type="molecule type" value="Genomic_DNA"/>
</dbReference>
<evidence type="ECO:0008006" key="3">
    <source>
        <dbReference type="Google" id="ProtNLM"/>
    </source>
</evidence>
<name>A0ABN1YSB0_9ACTN</name>
<protein>
    <recommendedName>
        <fullName evidence="3">Nuclear transport factor 2 family protein</fullName>
    </recommendedName>
</protein>
<comment type="caution">
    <text evidence="1">The sequence shown here is derived from an EMBL/GenBank/DDBJ whole genome shotgun (WGS) entry which is preliminary data.</text>
</comment>
<reference evidence="1 2" key="1">
    <citation type="journal article" date="2019" name="Int. J. Syst. Evol. Microbiol.">
        <title>The Global Catalogue of Microorganisms (GCM) 10K type strain sequencing project: providing services to taxonomists for standard genome sequencing and annotation.</title>
        <authorList>
            <consortium name="The Broad Institute Genomics Platform"/>
            <consortium name="The Broad Institute Genome Sequencing Center for Infectious Disease"/>
            <person name="Wu L."/>
            <person name="Ma J."/>
        </authorList>
    </citation>
    <scope>NUCLEOTIDE SEQUENCE [LARGE SCALE GENOMIC DNA]</scope>
    <source>
        <strain evidence="1 2">JCM 11756</strain>
    </source>
</reference>
<accession>A0ABN1YSB0</accession>
<dbReference type="RefSeq" id="WP_425580677.1">
    <property type="nucleotide sequence ID" value="NZ_BAAAIZ010000027.1"/>
</dbReference>
<evidence type="ECO:0000313" key="2">
    <source>
        <dbReference type="Proteomes" id="UP001500973"/>
    </source>
</evidence>